<feature type="compositionally biased region" description="Pro residues" evidence="8">
    <location>
        <begin position="240"/>
        <end position="249"/>
    </location>
</feature>
<dbReference type="PANTHER" id="PTHR36575:SF2">
    <property type="entry name" value="CHITIN-BINDING TYPE-4 DOMAIN-CONTAINING PROTEIN-RELATED"/>
    <property type="match status" value="1"/>
</dbReference>
<evidence type="ECO:0000313" key="13">
    <source>
        <dbReference type="Proteomes" id="UP000332933"/>
    </source>
</evidence>
<evidence type="ECO:0000256" key="9">
    <source>
        <dbReference type="SAM" id="SignalP"/>
    </source>
</evidence>
<dbReference type="InterPro" id="IPR000254">
    <property type="entry name" value="CBD"/>
</dbReference>
<sequence>MKTTTTTTALLVALAATQVQGHGRLIAPPHRGYLYTVPGFDFMPPDYDDDGLSAGGIGSTSGGKYGVCGDPYNGVREHETGGKYGLFPKYGAKAIAGCYKPGQVMDLAVQITANHKGYFQFGLCKLNSKGDKETEDCFQSLAQPNGEKQWQLPRGTQIFNMKYQLPAGVTCDGDSHCVLRWWYTGWNNADVGIWGQEHFWNCADIYISNTCGSAPAPVPTQDPNVTPSPGSDDHGDWPTPTKPSSPKPSPSSGAPKPSPSSAAPKPSPSSAAPKPSPSSAAPSPPSGECGSCDNCFYAPTKSCFVGWTEGQCAQVSAYKWCGGAKKSLNLRAVGVPRGDAAIADISNDVVSTHGQCGGEHYKGPTKCGDDALCVAIDEFFSECVLKKDL</sequence>
<feature type="chain" id="PRO_5033437428" evidence="9">
    <location>
        <begin position="22"/>
        <end position="389"/>
    </location>
</feature>
<evidence type="ECO:0000259" key="10">
    <source>
        <dbReference type="PROSITE" id="PS51164"/>
    </source>
</evidence>
<proteinExistence type="inferred from homology"/>
<dbReference type="InterPro" id="IPR004302">
    <property type="entry name" value="Cellulose/chitin-bd_N"/>
</dbReference>
<keyword evidence="6" id="KW-0325">Glycoprotein</keyword>
<dbReference type="EMBL" id="CAADRA010006190">
    <property type="protein sequence ID" value="VFT94228.1"/>
    <property type="molecule type" value="Genomic_DNA"/>
</dbReference>
<evidence type="ECO:0000313" key="11">
    <source>
        <dbReference type="EMBL" id="KAF0691260.1"/>
    </source>
</evidence>
<dbReference type="Pfam" id="PF03067">
    <property type="entry name" value="LPMO_10"/>
    <property type="match status" value="1"/>
</dbReference>
<dbReference type="InterPro" id="IPR052282">
    <property type="entry name" value="Starch-active_LPMO"/>
</dbReference>
<comment type="similarity">
    <text evidence="7">Belongs to the polysaccharide monooxygenase AA13 family.</text>
</comment>
<evidence type="ECO:0000256" key="1">
    <source>
        <dbReference type="ARBA" id="ARBA00001973"/>
    </source>
</evidence>
<feature type="signal peptide" evidence="9">
    <location>
        <begin position="1"/>
        <end position="21"/>
    </location>
</feature>
<dbReference type="Proteomes" id="UP000332933">
    <property type="component" value="Unassembled WGS sequence"/>
</dbReference>
<dbReference type="AlphaFoldDB" id="A0A485L9J1"/>
<dbReference type="InterPro" id="IPR035971">
    <property type="entry name" value="CBD_sf"/>
</dbReference>
<evidence type="ECO:0000256" key="8">
    <source>
        <dbReference type="SAM" id="MobiDB-lite"/>
    </source>
</evidence>
<keyword evidence="13" id="KW-1185">Reference proteome</keyword>
<feature type="domain" description="CBM1" evidence="10">
    <location>
        <begin position="348"/>
        <end position="384"/>
    </location>
</feature>
<dbReference type="SUPFAM" id="SSF57180">
    <property type="entry name" value="Cellulose-binding domain"/>
    <property type="match status" value="1"/>
</dbReference>
<reference evidence="12 13" key="1">
    <citation type="submission" date="2019-03" db="EMBL/GenBank/DDBJ databases">
        <authorList>
            <person name="Gaulin E."/>
            <person name="Dumas B."/>
        </authorList>
    </citation>
    <scope>NUCLEOTIDE SEQUENCE [LARGE SCALE GENOMIC DNA]</scope>
    <source>
        <strain evidence="12">CBS 568.67</strain>
    </source>
</reference>
<evidence type="ECO:0000256" key="2">
    <source>
        <dbReference type="ARBA" id="ARBA00022723"/>
    </source>
</evidence>
<name>A0A485L9J1_9STRA</name>
<dbReference type="GO" id="GO:0005975">
    <property type="term" value="P:carbohydrate metabolic process"/>
    <property type="evidence" value="ECO:0007669"/>
    <property type="project" value="InterPro"/>
</dbReference>
<keyword evidence="5" id="KW-1015">Disulfide bond</keyword>
<dbReference type="EMBL" id="VJMH01006169">
    <property type="protein sequence ID" value="KAF0691260.1"/>
    <property type="molecule type" value="Genomic_DNA"/>
</dbReference>
<evidence type="ECO:0000256" key="6">
    <source>
        <dbReference type="ARBA" id="ARBA00023180"/>
    </source>
</evidence>
<dbReference type="PANTHER" id="PTHR36575">
    <property type="entry name" value="BINDING PROTEIN, PUTATIVE (AFU_ORTHOLOGUE AFUA_1G14430)-RELATED"/>
    <property type="match status" value="1"/>
</dbReference>
<evidence type="ECO:0000256" key="3">
    <source>
        <dbReference type="ARBA" id="ARBA00022729"/>
    </source>
</evidence>
<dbReference type="SMART" id="SM00236">
    <property type="entry name" value="fCBD"/>
    <property type="match status" value="1"/>
</dbReference>
<organism evidence="12 13">
    <name type="scientific">Aphanomyces stellatus</name>
    <dbReference type="NCBI Taxonomy" id="120398"/>
    <lineage>
        <taxon>Eukaryota</taxon>
        <taxon>Sar</taxon>
        <taxon>Stramenopiles</taxon>
        <taxon>Oomycota</taxon>
        <taxon>Saprolegniomycetes</taxon>
        <taxon>Saprolegniales</taxon>
        <taxon>Verrucalvaceae</taxon>
        <taxon>Aphanomyces</taxon>
    </lineage>
</organism>
<dbReference type="GO" id="GO:0046872">
    <property type="term" value="F:metal ion binding"/>
    <property type="evidence" value="ECO:0007669"/>
    <property type="project" value="UniProtKB-KW"/>
</dbReference>
<evidence type="ECO:0000256" key="5">
    <source>
        <dbReference type="ARBA" id="ARBA00023157"/>
    </source>
</evidence>
<feature type="region of interest" description="Disordered" evidence="8">
    <location>
        <begin position="217"/>
        <end position="283"/>
    </location>
</feature>
<dbReference type="PROSITE" id="PS51164">
    <property type="entry name" value="CBM1_2"/>
    <property type="match status" value="1"/>
</dbReference>
<accession>A0A485L9J1</accession>
<gene>
    <name evidence="12" type="primary">Aste57867_17474</name>
    <name evidence="11" type="ORF">As57867_017414</name>
    <name evidence="12" type="ORF">ASTE57867_17474</name>
</gene>
<dbReference type="GO" id="GO:0005576">
    <property type="term" value="C:extracellular region"/>
    <property type="evidence" value="ECO:0007669"/>
    <property type="project" value="InterPro"/>
</dbReference>
<evidence type="ECO:0000313" key="12">
    <source>
        <dbReference type="EMBL" id="VFT94228.1"/>
    </source>
</evidence>
<feature type="compositionally biased region" description="Low complexity" evidence="8">
    <location>
        <begin position="250"/>
        <end position="281"/>
    </location>
</feature>
<reference evidence="11" key="2">
    <citation type="submission" date="2019-06" db="EMBL/GenBank/DDBJ databases">
        <title>Genomics analysis of Aphanomyces spp. identifies a new class of oomycete effector associated with host adaptation.</title>
        <authorList>
            <person name="Gaulin E."/>
        </authorList>
    </citation>
    <scope>NUCLEOTIDE SEQUENCE</scope>
    <source>
        <strain evidence="11">CBS 578.67</strain>
    </source>
</reference>
<evidence type="ECO:0000256" key="4">
    <source>
        <dbReference type="ARBA" id="ARBA00023008"/>
    </source>
</evidence>
<dbReference type="Pfam" id="PF00734">
    <property type="entry name" value="CBM_1"/>
    <property type="match status" value="1"/>
</dbReference>
<keyword evidence="4" id="KW-0186">Copper</keyword>
<dbReference type="GO" id="GO:0030248">
    <property type="term" value="F:cellulose binding"/>
    <property type="evidence" value="ECO:0007669"/>
    <property type="project" value="InterPro"/>
</dbReference>
<evidence type="ECO:0000256" key="7">
    <source>
        <dbReference type="ARBA" id="ARBA00034311"/>
    </source>
</evidence>
<comment type="cofactor">
    <cofactor evidence="1">
        <name>Cu(2+)</name>
        <dbReference type="ChEBI" id="CHEBI:29036"/>
    </cofactor>
</comment>
<protein>
    <submittedName>
        <fullName evidence="12">Aste57867_17474 protein</fullName>
    </submittedName>
</protein>
<dbReference type="OrthoDB" id="64893at2759"/>
<keyword evidence="3 9" id="KW-0732">Signal</keyword>
<keyword evidence="2" id="KW-0479">Metal-binding</keyword>